<dbReference type="EMBL" id="CM056816">
    <property type="protein sequence ID" value="KAJ8634298.1"/>
    <property type="molecule type" value="Genomic_DNA"/>
</dbReference>
<reference evidence="1 2" key="1">
    <citation type="journal article" date="2022" name="Hortic Res">
        <title>A haplotype resolved chromosomal level avocado genome allows analysis of novel avocado genes.</title>
        <authorList>
            <person name="Nath O."/>
            <person name="Fletcher S.J."/>
            <person name="Hayward A."/>
            <person name="Shaw L.M."/>
            <person name="Masouleh A.K."/>
            <person name="Furtado A."/>
            <person name="Henry R.J."/>
            <person name="Mitter N."/>
        </authorList>
    </citation>
    <scope>NUCLEOTIDE SEQUENCE [LARGE SCALE GENOMIC DNA]</scope>
    <source>
        <strain evidence="2">cv. Hass</strain>
    </source>
</reference>
<comment type="caution">
    <text evidence="1">The sequence shown here is derived from an EMBL/GenBank/DDBJ whole genome shotgun (WGS) entry which is preliminary data.</text>
</comment>
<gene>
    <name evidence="1" type="ORF">MRB53_027634</name>
</gene>
<name>A0ACC2LLN1_PERAE</name>
<accession>A0ACC2LLN1</accession>
<organism evidence="1 2">
    <name type="scientific">Persea americana</name>
    <name type="common">Avocado</name>
    <dbReference type="NCBI Taxonomy" id="3435"/>
    <lineage>
        <taxon>Eukaryota</taxon>
        <taxon>Viridiplantae</taxon>
        <taxon>Streptophyta</taxon>
        <taxon>Embryophyta</taxon>
        <taxon>Tracheophyta</taxon>
        <taxon>Spermatophyta</taxon>
        <taxon>Magnoliopsida</taxon>
        <taxon>Magnoliidae</taxon>
        <taxon>Laurales</taxon>
        <taxon>Lauraceae</taxon>
        <taxon>Persea</taxon>
    </lineage>
</organism>
<evidence type="ECO:0000313" key="2">
    <source>
        <dbReference type="Proteomes" id="UP001234297"/>
    </source>
</evidence>
<keyword evidence="2" id="KW-1185">Reference proteome</keyword>
<proteinExistence type="predicted"/>
<evidence type="ECO:0000313" key="1">
    <source>
        <dbReference type="EMBL" id="KAJ8634298.1"/>
    </source>
</evidence>
<dbReference type="Proteomes" id="UP001234297">
    <property type="component" value="Chromosome 8"/>
</dbReference>
<sequence length="286" mass="32100">MEDLSDDLIMKIIRLLPLKSIVLCLGVCKRLRSLINEGPFFLTNTCNVVRHFQDNRYICLPRDQGGGGMQDLEFSFSIKSSNKFPLSIKSSKNCLYNDQLVYDFEILASCNGLLIAGVIILDDLHKYYISNPWTRESIPLPQPSYTITRLSAWGLACENNPTNSNSRDDSSSSSSIISNNNNVALYKIVVVHQIFVGIYRFECCDSCALMFNLETETAGYLDLPSKDDNDDGAIAIDGRSKLTKCHGQLHCIRISSTRRQLGIWKMSAIMSNGWLISHNVDLVSRP</sequence>
<protein>
    <submittedName>
        <fullName evidence="1">Uncharacterized protein</fullName>
    </submittedName>
</protein>